<feature type="binding site" evidence="7">
    <location>
        <position position="136"/>
    </location>
    <ligand>
        <name>Fe cation</name>
        <dbReference type="ChEBI" id="CHEBI:24875"/>
    </ligand>
</feature>
<evidence type="ECO:0000256" key="1">
    <source>
        <dbReference type="ARBA" id="ARBA00001954"/>
    </source>
</evidence>
<dbReference type="InterPro" id="IPR036329">
    <property type="entry name" value="Aro-AA_hydroxylase_C_sf"/>
</dbReference>
<organism evidence="9 10">
    <name type="scientific">Flavobacterium cucumis</name>
    <dbReference type="NCBI Taxonomy" id="416016"/>
    <lineage>
        <taxon>Bacteria</taxon>
        <taxon>Pseudomonadati</taxon>
        <taxon>Bacteroidota</taxon>
        <taxon>Flavobacteriia</taxon>
        <taxon>Flavobacteriales</taxon>
        <taxon>Flavobacteriaceae</taxon>
        <taxon>Flavobacterium</taxon>
    </lineage>
</organism>
<evidence type="ECO:0000256" key="5">
    <source>
        <dbReference type="ARBA" id="ARBA00023004"/>
    </source>
</evidence>
<keyword evidence="10" id="KW-1185">Reference proteome</keyword>
<dbReference type="GO" id="GO:0005506">
    <property type="term" value="F:iron ion binding"/>
    <property type="evidence" value="ECO:0007669"/>
    <property type="project" value="InterPro"/>
</dbReference>
<dbReference type="PANTHER" id="PTHR11473">
    <property type="entry name" value="AROMATIC AMINO ACID HYDROXYLASE"/>
    <property type="match status" value="1"/>
</dbReference>
<dbReference type="Proteomes" id="UP000184611">
    <property type="component" value="Unassembled WGS sequence"/>
</dbReference>
<reference evidence="10" key="1">
    <citation type="submission" date="2016-12" db="EMBL/GenBank/DDBJ databases">
        <authorList>
            <person name="Varghese N."/>
            <person name="Submissions S."/>
        </authorList>
    </citation>
    <scope>NUCLEOTIDE SEQUENCE [LARGE SCALE GENOMIC DNA]</scope>
    <source>
        <strain evidence="10">DSM 18830</strain>
    </source>
</reference>
<evidence type="ECO:0000259" key="8">
    <source>
        <dbReference type="PROSITE" id="PS51410"/>
    </source>
</evidence>
<name>A0A1M7ZSM7_9FLAO</name>
<evidence type="ECO:0000313" key="9">
    <source>
        <dbReference type="EMBL" id="SHO71895.1"/>
    </source>
</evidence>
<dbReference type="PROSITE" id="PS51410">
    <property type="entry name" value="BH4_AAA_HYDROXYL_2"/>
    <property type="match status" value="1"/>
</dbReference>
<protein>
    <submittedName>
        <fullName evidence="9">Phenylalanine-4-hydroxylase</fullName>
    </submittedName>
</protein>
<dbReference type="SUPFAM" id="SSF56534">
    <property type="entry name" value="Aromatic aminoacid monoxygenases, catalytic and oligomerization domains"/>
    <property type="match status" value="1"/>
</dbReference>
<gene>
    <name evidence="9" type="ORF">SAMN05443547_0211</name>
</gene>
<evidence type="ECO:0000256" key="3">
    <source>
        <dbReference type="ARBA" id="ARBA00022723"/>
    </source>
</evidence>
<dbReference type="STRING" id="416016.SAMN05443547_0211"/>
<feature type="domain" description="Biopterin-dependent aromatic amino acid hydroxylase family profile" evidence="8">
    <location>
        <begin position="1"/>
        <end position="347"/>
    </location>
</feature>
<feature type="binding site" evidence="7">
    <location>
        <position position="226"/>
    </location>
    <ligand>
        <name>Fe cation</name>
        <dbReference type="ChEBI" id="CHEBI:24875"/>
    </ligand>
</feature>
<dbReference type="GO" id="GO:0009072">
    <property type="term" value="P:aromatic amino acid metabolic process"/>
    <property type="evidence" value="ECO:0007669"/>
    <property type="project" value="InterPro"/>
</dbReference>
<evidence type="ECO:0000256" key="2">
    <source>
        <dbReference type="ARBA" id="ARBA00009712"/>
    </source>
</evidence>
<keyword evidence="6" id="KW-0503">Monooxygenase</keyword>
<evidence type="ECO:0000313" key="10">
    <source>
        <dbReference type="Proteomes" id="UP000184611"/>
    </source>
</evidence>
<dbReference type="PANTHER" id="PTHR11473:SF24">
    <property type="entry name" value="PHENYLALANINE-4-HYDROXYLASE"/>
    <property type="match status" value="1"/>
</dbReference>
<dbReference type="InterPro" id="IPR036951">
    <property type="entry name" value="ArAA_hydroxylase_sf"/>
</dbReference>
<dbReference type="Gene3D" id="1.20.58.690">
    <property type="match status" value="1"/>
</dbReference>
<keyword evidence="5 7" id="KW-0408">Iron</keyword>
<feature type="binding site" evidence="7">
    <location>
        <position position="141"/>
    </location>
    <ligand>
        <name>Fe cation</name>
        <dbReference type="ChEBI" id="CHEBI:24875"/>
    </ligand>
</feature>
<evidence type="ECO:0000256" key="7">
    <source>
        <dbReference type="PIRSR" id="PIRSR601273-2"/>
    </source>
</evidence>
<dbReference type="AlphaFoldDB" id="A0A1M7ZSM7"/>
<sequence>MTSKIMETHFESNPLIDRLPKHLKQFIKPQVYDDYTPINQAVWRYVMRKNVAYLSKVAHSSYLEGLKKTGLEIDNIPNMYGMNRILKEIGWAAVAVDGFIPPNAFMEFQAYNVLVIACDIRQLEHIEYTPAPDIIHEGAGHAPIIANPEYAEYLRRFGEIGCKAISSARDYELYEAIRLLSILKEAEDTPEEEIKKAEEQVDFIQNNMGELSEMSRIRNLHWWTVEYGLIGTLDNPKIYGAGLLSSIGESAWCMTDNVKKIPYDISAADQSFDITKPQPQLYVTPDFAKLSEVLEEFANKMALRTGGLSGIKKLIYSKALGTIELSTGLQISGVFTNVIEDEGKPVYIQTTGKTALSHREKELVGHGTEYHAAGFGSPIGKLKGINLAIEEMSPRDLRAYDIYEGEQVTLEFEGDIKVIGEIVTGTRNLQGEILIIKFKNCTVTHNDTLLFQPEWGIYDMAVGQEVISAFSGPADVNSFDMINHVPSSQTIKQKKSSEREELEKLYLSVRNIREGKTATTTLKEAFASLSSGHPNDWLLSVEIAELAKKEGNSDLVDKVLNHLEKVKSNRPEVAHLIDNGLELIFEKEGIV</sequence>
<dbReference type="EMBL" id="FRYK01000001">
    <property type="protein sequence ID" value="SHO71895.1"/>
    <property type="molecule type" value="Genomic_DNA"/>
</dbReference>
<comment type="cofactor">
    <cofactor evidence="1 7">
        <name>Fe(2+)</name>
        <dbReference type="ChEBI" id="CHEBI:29033"/>
    </cofactor>
</comment>
<dbReference type="Gene3D" id="1.10.800.10">
    <property type="entry name" value="Aromatic amino acid hydroxylase"/>
    <property type="match status" value="1"/>
</dbReference>
<evidence type="ECO:0000256" key="4">
    <source>
        <dbReference type="ARBA" id="ARBA00023002"/>
    </source>
</evidence>
<accession>A0A1M7ZSM7</accession>
<dbReference type="GO" id="GO:0016714">
    <property type="term" value="F:oxidoreductase activity, acting on paired donors, with incorporation or reduction of molecular oxygen, reduced pteridine as one donor, and incorporation of one atom of oxygen"/>
    <property type="evidence" value="ECO:0007669"/>
    <property type="project" value="InterPro"/>
</dbReference>
<comment type="similarity">
    <text evidence="2">Belongs to the biopterin-dependent aromatic amino acid hydroxylase family.</text>
</comment>
<dbReference type="InterPro" id="IPR019774">
    <property type="entry name" value="Aromatic-AA_hydroxylase_C"/>
</dbReference>
<dbReference type="Pfam" id="PF00351">
    <property type="entry name" value="Biopterin_H"/>
    <property type="match status" value="2"/>
</dbReference>
<dbReference type="CDD" id="cd00361">
    <property type="entry name" value="arom_aa_hydroxylase"/>
    <property type="match status" value="1"/>
</dbReference>
<keyword evidence="3 7" id="KW-0479">Metal-binding</keyword>
<dbReference type="InterPro" id="IPR001273">
    <property type="entry name" value="ArAA_hydroxylase"/>
</dbReference>
<evidence type="ECO:0000256" key="6">
    <source>
        <dbReference type="ARBA" id="ARBA00023033"/>
    </source>
</evidence>
<proteinExistence type="inferred from homology"/>
<dbReference type="NCBIfam" id="NF010657">
    <property type="entry name" value="PRK14056.1"/>
    <property type="match status" value="1"/>
</dbReference>
<keyword evidence="4" id="KW-0560">Oxidoreductase</keyword>